<dbReference type="InterPro" id="IPR013057">
    <property type="entry name" value="AA_transpt_TM"/>
</dbReference>
<keyword evidence="5 9" id="KW-1133">Transmembrane helix</keyword>
<evidence type="ECO:0000313" key="12">
    <source>
        <dbReference type="Proteomes" id="UP001454036"/>
    </source>
</evidence>
<evidence type="ECO:0000256" key="6">
    <source>
        <dbReference type="ARBA" id="ARBA00023136"/>
    </source>
</evidence>
<dbReference type="Pfam" id="PF01490">
    <property type="entry name" value="Aa_trans"/>
    <property type="match status" value="1"/>
</dbReference>
<evidence type="ECO:0000256" key="7">
    <source>
        <dbReference type="ARBA" id="ARBA00049662"/>
    </source>
</evidence>
<comment type="subcellular location">
    <subcellularLocation>
        <location evidence="1">Membrane</location>
        <topology evidence="1">Multi-pass membrane protein</topology>
    </subcellularLocation>
</comment>
<feature type="transmembrane region" description="Helical" evidence="9">
    <location>
        <begin position="228"/>
        <end position="248"/>
    </location>
</feature>
<keyword evidence="6 9" id="KW-0472">Membrane</keyword>
<reference evidence="11 12" key="1">
    <citation type="submission" date="2024-01" db="EMBL/GenBank/DDBJ databases">
        <title>The complete chloroplast genome sequence of Lithospermum erythrorhizon: insights into the phylogenetic relationship among Boraginaceae species and the maternal lineages of purple gromwells.</title>
        <authorList>
            <person name="Okada T."/>
            <person name="Watanabe K."/>
        </authorList>
    </citation>
    <scope>NUCLEOTIDE SEQUENCE [LARGE SCALE GENOMIC DNA]</scope>
</reference>
<feature type="transmembrane region" description="Helical" evidence="9">
    <location>
        <begin position="369"/>
        <end position="393"/>
    </location>
</feature>
<evidence type="ECO:0000256" key="2">
    <source>
        <dbReference type="ARBA" id="ARBA00022448"/>
    </source>
</evidence>
<accession>A0AAV3QJK1</accession>
<dbReference type="EMBL" id="BAABME010004877">
    <property type="protein sequence ID" value="GAA0163868.1"/>
    <property type="molecule type" value="Genomic_DNA"/>
</dbReference>
<evidence type="ECO:0000259" key="10">
    <source>
        <dbReference type="Pfam" id="PF01490"/>
    </source>
</evidence>
<dbReference type="Proteomes" id="UP001454036">
    <property type="component" value="Unassembled WGS sequence"/>
</dbReference>
<protein>
    <recommendedName>
        <fullName evidence="10">Amino acid transporter transmembrane domain-containing protein</fullName>
    </recommendedName>
</protein>
<feature type="region of interest" description="Disordered" evidence="8">
    <location>
        <begin position="1"/>
        <end position="50"/>
    </location>
</feature>
<dbReference type="AlphaFoldDB" id="A0AAV3QJK1"/>
<evidence type="ECO:0000256" key="8">
    <source>
        <dbReference type="SAM" id="MobiDB-lite"/>
    </source>
</evidence>
<feature type="compositionally biased region" description="Acidic residues" evidence="8">
    <location>
        <begin position="17"/>
        <end position="50"/>
    </location>
</feature>
<feature type="domain" description="Amino acid transporter transmembrane" evidence="10">
    <location>
        <begin position="152"/>
        <end position="533"/>
    </location>
</feature>
<evidence type="ECO:0000256" key="5">
    <source>
        <dbReference type="ARBA" id="ARBA00022989"/>
    </source>
</evidence>
<organism evidence="11 12">
    <name type="scientific">Lithospermum erythrorhizon</name>
    <name type="common">Purple gromwell</name>
    <name type="synonym">Lithospermum officinale var. erythrorhizon</name>
    <dbReference type="NCBI Taxonomy" id="34254"/>
    <lineage>
        <taxon>Eukaryota</taxon>
        <taxon>Viridiplantae</taxon>
        <taxon>Streptophyta</taxon>
        <taxon>Embryophyta</taxon>
        <taxon>Tracheophyta</taxon>
        <taxon>Spermatophyta</taxon>
        <taxon>Magnoliopsida</taxon>
        <taxon>eudicotyledons</taxon>
        <taxon>Gunneridae</taxon>
        <taxon>Pentapetalae</taxon>
        <taxon>asterids</taxon>
        <taxon>lamiids</taxon>
        <taxon>Boraginales</taxon>
        <taxon>Boraginaceae</taxon>
        <taxon>Boraginoideae</taxon>
        <taxon>Lithospermeae</taxon>
        <taxon>Lithospermum</taxon>
    </lineage>
</organism>
<feature type="transmembrane region" description="Helical" evidence="9">
    <location>
        <begin position="273"/>
        <end position="289"/>
    </location>
</feature>
<name>A0AAV3QJK1_LITER</name>
<evidence type="ECO:0000256" key="1">
    <source>
        <dbReference type="ARBA" id="ARBA00004141"/>
    </source>
</evidence>
<evidence type="ECO:0000256" key="9">
    <source>
        <dbReference type="SAM" id="Phobius"/>
    </source>
</evidence>
<feature type="transmembrane region" description="Helical" evidence="9">
    <location>
        <begin position="511"/>
        <end position="533"/>
    </location>
</feature>
<dbReference type="GO" id="GO:0015179">
    <property type="term" value="F:L-amino acid transmembrane transporter activity"/>
    <property type="evidence" value="ECO:0007669"/>
    <property type="project" value="TreeGrafter"/>
</dbReference>
<dbReference type="FunFam" id="1.20.1740.10:FF:000047">
    <property type="entry name" value="Amino acid transporter AVT1A"/>
    <property type="match status" value="1"/>
</dbReference>
<gene>
    <name evidence="11" type="ORF">LIER_19638</name>
</gene>
<evidence type="ECO:0000313" key="11">
    <source>
        <dbReference type="EMBL" id="GAA0163868.1"/>
    </source>
</evidence>
<feature type="transmembrane region" description="Helical" evidence="9">
    <location>
        <begin position="454"/>
        <end position="474"/>
    </location>
</feature>
<feature type="transmembrane region" description="Helical" evidence="9">
    <location>
        <begin position="413"/>
        <end position="434"/>
    </location>
</feature>
<keyword evidence="4" id="KW-0029">Amino-acid transport</keyword>
<evidence type="ECO:0000256" key="3">
    <source>
        <dbReference type="ARBA" id="ARBA00022692"/>
    </source>
</evidence>
<dbReference type="GO" id="GO:0005774">
    <property type="term" value="C:vacuolar membrane"/>
    <property type="evidence" value="ECO:0007669"/>
    <property type="project" value="TreeGrafter"/>
</dbReference>
<evidence type="ECO:0000256" key="4">
    <source>
        <dbReference type="ARBA" id="ARBA00022970"/>
    </source>
</evidence>
<feature type="transmembrane region" description="Helical" evidence="9">
    <location>
        <begin position="336"/>
        <end position="357"/>
    </location>
</feature>
<feature type="transmembrane region" description="Helical" evidence="9">
    <location>
        <begin position="480"/>
        <end position="499"/>
    </location>
</feature>
<comment type="similarity">
    <text evidence="7">Belongs to the amino acid/polyamine transporter 2 family. Amino acid/auxin permease (AAAP) (TC 2.A.18.5) subfamily.</text>
</comment>
<feature type="transmembrane region" description="Helical" evidence="9">
    <location>
        <begin position="180"/>
        <end position="198"/>
    </location>
</feature>
<keyword evidence="12" id="KW-1185">Reference proteome</keyword>
<dbReference type="PANTHER" id="PTHR22950:SF701">
    <property type="entry name" value="AMINO ACID TRANSPORTER AVT1A-LIKE"/>
    <property type="match status" value="1"/>
</dbReference>
<sequence>MFNKKEDEIRKEKEDEYFMEYEGSDSVDNDYGDINEVDETEDEDDEKEDDVIDENDVQWPQSVKATTDILSISAAPYLGSYVQSSYIQRSSFHLRSRNNSELSDTIPFLTDDEKRYSNAEVDRLLKSQTSLSEKQKLRQSFEGELPLSFGCSFLQTVFNGLNAVSGVGILSTPYTIKESGWAGLAVLVIFACICYYTATLMKQCFEAKKEIVTFPDLGDAAFGKYGRILISICLYAELYTACVEFIILEADNLTTLFPGTSVDFSFIQLDSRHLFGILVILIILPTVWLRDLRLISYISATGVLTTLVVVLCLVFTGTLGGTGFHPRGPVVNWSGIPLAIGVYGFCFSGHSVFPNIYQSMADKTKFTKAIQICFVLCVILYGGAAIIGYLMFGQDTESQFTLNMPHKAISSKVAVWTTVINPITKYPLIQYILFKISIEELLPSASVGSYGWFITIRTVVTISTLGVAFLLPFFGIVMSLIGSLFSVLMSVVLPALCFLKIIGQNATQGQVVTSICIISVGMVSAIIGTYIAIADLVKQY</sequence>
<dbReference type="PANTHER" id="PTHR22950">
    <property type="entry name" value="AMINO ACID TRANSPORTER"/>
    <property type="match status" value="1"/>
</dbReference>
<proteinExistence type="inferred from homology"/>
<keyword evidence="2" id="KW-0813">Transport</keyword>
<keyword evidence="3 9" id="KW-0812">Transmembrane</keyword>
<feature type="compositionally biased region" description="Basic and acidic residues" evidence="8">
    <location>
        <begin position="1"/>
        <end position="16"/>
    </location>
</feature>
<comment type="caution">
    <text evidence="11">The sequence shown here is derived from an EMBL/GenBank/DDBJ whole genome shotgun (WGS) entry which is preliminary data.</text>
</comment>
<feature type="transmembrane region" description="Helical" evidence="9">
    <location>
        <begin position="294"/>
        <end position="316"/>
    </location>
</feature>